<reference evidence="2" key="1">
    <citation type="journal article" date="2019" name="Int. J. Syst. Evol. Microbiol.">
        <title>The Global Catalogue of Microorganisms (GCM) 10K type strain sequencing project: providing services to taxonomists for standard genome sequencing and annotation.</title>
        <authorList>
            <consortium name="The Broad Institute Genomics Platform"/>
            <consortium name="The Broad Institute Genome Sequencing Center for Infectious Disease"/>
            <person name="Wu L."/>
            <person name="Ma J."/>
        </authorList>
    </citation>
    <scope>NUCLEOTIDE SEQUENCE [LARGE SCALE GENOMIC DNA]</scope>
    <source>
        <strain evidence="2">JCM 1417</strain>
    </source>
</reference>
<comment type="caution">
    <text evidence="1">The sequence shown here is derived from an EMBL/GenBank/DDBJ whole genome shotgun (WGS) entry which is preliminary data.</text>
</comment>
<name>A0ABP3W698_CLOSU</name>
<evidence type="ECO:0000313" key="1">
    <source>
        <dbReference type="EMBL" id="GAA0778348.1"/>
    </source>
</evidence>
<dbReference type="Proteomes" id="UP001501047">
    <property type="component" value="Unassembled WGS sequence"/>
</dbReference>
<sequence>MTEEVEIKIPMYKVVSVFDISRTEGGPLPNLADNLTGDVKQFELFMELL</sequence>
<proteinExistence type="predicted"/>
<organism evidence="1 2">
    <name type="scientific">Clostridium subterminale</name>
    <dbReference type="NCBI Taxonomy" id="1550"/>
    <lineage>
        <taxon>Bacteria</taxon>
        <taxon>Bacillati</taxon>
        <taxon>Bacillota</taxon>
        <taxon>Clostridia</taxon>
        <taxon>Eubacteriales</taxon>
        <taxon>Clostridiaceae</taxon>
        <taxon>Clostridium</taxon>
    </lineage>
</organism>
<accession>A0ABP3W698</accession>
<dbReference type="EMBL" id="BAAACI010000008">
    <property type="protein sequence ID" value="GAA0778348.1"/>
    <property type="molecule type" value="Genomic_DNA"/>
</dbReference>
<evidence type="ECO:0000313" key="2">
    <source>
        <dbReference type="Proteomes" id="UP001501047"/>
    </source>
</evidence>
<keyword evidence="2" id="KW-1185">Reference proteome</keyword>
<gene>
    <name evidence="1" type="ORF">GCM10008908_35130</name>
</gene>
<protein>
    <submittedName>
        <fullName evidence="1">Uncharacterized protein</fullName>
    </submittedName>
</protein>